<evidence type="ECO:0000313" key="1">
    <source>
        <dbReference type="EMBL" id="JAE06418.1"/>
    </source>
</evidence>
<reference evidence="1" key="1">
    <citation type="submission" date="2014-09" db="EMBL/GenBank/DDBJ databases">
        <authorList>
            <person name="Magalhaes I.L.F."/>
            <person name="Oliveira U."/>
            <person name="Santos F.R."/>
            <person name="Vidigal T.H.D.A."/>
            <person name="Brescovit A.D."/>
            <person name="Santos A.J."/>
        </authorList>
    </citation>
    <scope>NUCLEOTIDE SEQUENCE</scope>
    <source>
        <tissue evidence="1">Shoot tissue taken approximately 20 cm above the soil surface</tissue>
    </source>
</reference>
<proteinExistence type="predicted"/>
<organism evidence="1">
    <name type="scientific">Arundo donax</name>
    <name type="common">Giant reed</name>
    <name type="synonym">Donax arundinaceus</name>
    <dbReference type="NCBI Taxonomy" id="35708"/>
    <lineage>
        <taxon>Eukaryota</taxon>
        <taxon>Viridiplantae</taxon>
        <taxon>Streptophyta</taxon>
        <taxon>Embryophyta</taxon>
        <taxon>Tracheophyta</taxon>
        <taxon>Spermatophyta</taxon>
        <taxon>Magnoliopsida</taxon>
        <taxon>Liliopsida</taxon>
        <taxon>Poales</taxon>
        <taxon>Poaceae</taxon>
        <taxon>PACMAD clade</taxon>
        <taxon>Arundinoideae</taxon>
        <taxon>Arundineae</taxon>
        <taxon>Arundo</taxon>
    </lineage>
</organism>
<dbReference type="AlphaFoldDB" id="A0A0A9FDS3"/>
<accession>A0A0A9FDS3</accession>
<dbReference type="EMBL" id="GBRH01191478">
    <property type="protein sequence ID" value="JAE06418.1"/>
    <property type="molecule type" value="Transcribed_RNA"/>
</dbReference>
<name>A0A0A9FDS3_ARUDO</name>
<protein>
    <submittedName>
        <fullName evidence="1">Uncharacterized protein</fullName>
    </submittedName>
</protein>
<reference evidence="1" key="2">
    <citation type="journal article" date="2015" name="Data Brief">
        <title>Shoot transcriptome of the giant reed, Arundo donax.</title>
        <authorList>
            <person name="Barrero R.A."/>
            <person name="Guerrero F.D."/>
            <person name="Moolhuijzen P."/>
            <person name="Goolsby J.A."/>
            <person name="Tidwell J."/>
            <person name="Bellgard S.E."/>
            <person name="Bellgard M.I."/>
        </authorList>
    </citation>
    <scope>NUCLEOTIDE SEQUENCE</scope>
    <source>
        <tissue evidence="1">Shoot tissue taken approximately 20 cm above the soil surface</tissue>
    </source>
</reference>
<sequence>MCWQPISMKDPTRQVLLKSVHDSCTMHATLMRITVLTASRLISQPGAA</sequence>